<evidence type="ECO:0000259" key="7">
    <source>
        <dbReference type="PROSITE" id="PS50883"/>
    </source>
</evidence>
<keyword evidence="4 6" id="KW-1133">Transmembrane helix</keyword>
<keyword evidence="5 6" id="KW-0472">Membrane</keyword>
<feature type="domain" description="GGDEF" evidence="8">
    <location>
        <begin position="462"/>
        <end position="593"/>
    </location>
</feature>
<dbReference type="PANTHER" id="PTHR33121">
    <property type="entry name" value="CYCLIC DI-GMP PHOSPHODIESTERASE PDEF"/>
    <property type="match status" value="1"/>
</dbReference>
<dbReference type="GO" id="GO:0005886">
    <property type="term" value="C:plasma membrane"/>
    <property type="evidence" value="ECO:0007669"/>
    <property type="project" value="UniProtKB-SubCell"/>
</dbReference>
<evidence type="ECO:0000256" key="1">
    <source>
        <dbReference type="ARBA" id="ARBA00004651"/>
    </source>
</evidence>
<organism evidence="9 10">
    <name type="scientific">Plesiomonas shigelloides</name>
    <name type="common">Aeromonas shigelloides</name>
    <dbReference type="NCBI Taxonomy" id="703"/>
    <lineage>
        <taxon>Bacteria</taxon>
        <taxon>Pseudomonadati</taxon>
        <taxon>Pseudomonadota</taxon>
        <taxon>Gammaproteobacteria</taxon>
        <taxon>Enterobacterales</taxon>
        <taxon>Enterobacteriaceae</taxon>
        <taxon>Plesiomonas</taxon>
    </lineage>
</organism>
<dbReference type="CDD" id="cd12913">
    <property type="entry name" value="PDC1_MCP_like"/>
    <property type="match status" value="1"/>
</dbReference>
<gene>
    <name evidence="9" type="ORF">J2R62_02620</name>
</gene>
<dbReference type="SUPFAM" id="SSF55073">
    <property type="entry name" value="Nucleotide cyclase"/>
    <property type="match status" value="1"/>
</dbReference>
<evidence type="ECO:0000313" key="9">
    <source>
        <dbReference type="EMBL" id="MBO1107126.1"/>
    </source>
</evidence>
<dbReference type="PROSITE" id="PS50883">
    <property type="entry name" value="EAL"/>
    <property type="match status" value="1"/>
</dbReference>
<dbReference type="RefSeq" id="WP_207541578.1">
    <property type="nucleotide sequence ID" value="NZ_JAFNAA010000002.1"/>
</dbReference>
<dbReference type="Pfam" id="PF00563">
    <property type="entry name" value="EAL"/>
    <property type="match status" value="1"/>
</dbReference>
<dbReference type="Gene3D" id="6.10.340.10">
    <property type="match status" value="1"/>
</dbReference>
<dbReference type="InterPro" id="IPR050706">
    <property type="entry name" value="Cyclic-di-GMP_PDE-like"/>
</dbReference>
<dbReference type="InterPro" id="IPR029787">
    <property type="entry name" value="Nucleotide_cyclase"/>
</dbReference>
<dbReference type="Pfam" id="PF02743">
    <property type="entry name" value="dCache_1"/>
    <property type="match status" value="1"/>
</dbReference>
<dbReference type="AlphaFoldDB" id="A0A8I2B1N3"/>
<evidence type="ECO:0000256" key="4">
    <source>
        <dbReference type="ARBA" id="ARBA00022989"/>
    </source>
</evidence>
<dbReference type="Gene3D" id="3.30.70.270">
    <property type="match status" value="1"/>
</dbReference>
<dbReference type="SUPFAM" id="SSF141868">
    <property type="entry name" value="EAL domain-like"/>
    <property type="match status" value="1"/>
</dbReference>
<feature type="transmembrane region" description="Helical" evidence="6">
    <location>
        <begin position="12"/>
        <end position="35"/>
    </location>
</feature>
<accession>A0A8I2B1N3</accession>
<dbReference type="EMBL" id="JAFNAA010000002">
    <property type="protein sequence ID" value="MBO1107126.1"/>
    <property type="molecule type" value="Genomic_DNA"/>
</dbReference>
<dbReference type="GO" id="GO:0071111">
    <property type="term" value="F:cyclic-guanylate-specific phosphodiesterase activity"/>
    <property type="evidence" value="ECO:0007669"/>
    <property type="project" value="InterPro"/>
</dbReference>
<proteinExistence type="predicted"/>
<comment type="subcellular location">
    <subcellularLocation>
        <location evidence="1">Cell membrane</location>
        <topology evidence="1">Multi-pass membrane protein</topology>
    </subcellularLocation>
</comment>
<keyword evidence="2" id="KW-1003">Cell membrane</keyword>
<dbReference type="Gene3D" id="3.30.450.20">
    <property type="entry name" value="PAS domain"/>
    <property type="match status" value="1"/>
</dbReference>
<dbReference type="Gene3D" id="3.20.20.450">
    <property type="entry name" value="EAL domain"/>
    <property type="match status" value="1"/>
</dbReference>
<evidence type="ECO:0000313" key="10">
    <source>
        <dbReference type="Proteomes" id="UP000664658"/>
    </source>
</evidence>
<dbReference type="InterPro" id="IPR001633">
    <property type="entry name" value="EAL_dom"/>
</dbReference>
<feature type="domain" description="EAL" evidence="7">
    <location>
        <begin position="602"/>
        <end position="858"/>
    </location>
</feature>
<sequence length="867" mass="97765">MSLSAKLSGRLSLKLVVTILFLTAISAIFGVSMIIQYRNETAMIEDLSERIASTWAQLVRNDLNNYLSAPPQANAVIAISLKSAPHINTQNLTEITPHLYDTISRVFTNVPQLSFVAIGTTDGNYAGVSREIVKNKYTLTLKDSTTGGALMFYTDMEPTSAVLNKFDVYDPRVRPWYRDSDTRKISLWTKAYQDYDANRGVTISYSTPAYDKDNRYIGIITSDIKLNGFNRFLRNVAGLGNSVILILNEENQIISHSTDELTEHKSNIIDFSSMEDPKLLRPEQSQNPLVRVAAPLMSVSDNQSHSFTLNGETYFIRMMSVGNELNLKNWKVAVIVAEKDLIGSLHEDRRTTIIWILCIFASGVILTWFALSKVTTPILSVAHAARLLTRQQWLPVKQDQFELKEIRLLNTAFNDMSRSLSDAFHELEYSIEYDANTALMNRTGFKKWLNNQYDDDSHTAPSLSGLVLVNINNTDVIKNSLGDDSLNELYRLISARLQQYIIELDLSVIAVKSADHEFMLAYLTPHEYDYHKLIHVFYESFKLHNDDVLITVNLGYLNRPFAAAKLQEAYTQASIALSAARKQGENTGVAYDKTLDANVGLSTQILTHLNYALEQDELYLHYQPIIALDSERIIGAEVLIRWQSPILGFVSPAQFIPIAEKSGLILPLGSWVLQQACHAVAHKIREQHWPDNFELHVNLSVRQLMQADFVQLVTQCLHDAGLPATNLTLEITESMLIENLSFIDERLRELRQHGIRIAIDDFGTGYSSLSHLYKLSFDCLKVDRIFVSGLLDSQNCAAVLNSVVQLAHGFSVPMVAEGVEKREEAELLRKMGAQKAQGYYFSRPVPLEQWAIDDTTGQHRLYILPNS</sequence>
<dbReference type="PROSITE" id="PS50887">
    <property type="entry name" value="GGDEF"/>
    <property type="match status" value="1"/>
</dbReference>
<dbReference type="Proteomes" id="UP000664658">
    <property type="component" value="Unassembled WGS sequence"/>
</dbReference>
<reference evidence="9" key="1">
    <citation type="submission" date="2021-03" db="EMBL/GenBank/DDBJ databases">
        <title>Plesiomonas shigelloides zfcc0051, isolated from zebrafish feces.</title>
        <authorList>
            <person name="Vanderhoek Z."/>
            <person name="Gaulke C."/>
        </authorList>
    </citation>
    <scope>NUCLEOTIDE SEQUENCE</scope>
    <source>
        <strain evidence="9">Zfcc0051</strain>
    </source>
</reference>
<evidence type="ECO:0000256" key="3">
    <source>
        <dbReference type="ARBA" id="ARBA00022692"/>
    </source>
</evidence>
<dbReference type="PANTHER" id="PTHR33121:SF70">
    <property type="entry name" value="SIGNALING PROTEIN YKOW"/>
    <property type="match status" value="1"/>
</dbReference>
<dbReference type="CDD" id="cd01948">
    <property type="entry name" value="EAL"/>
    <property type="match status" value="1"/>
</dbReference>
<protein>
    <submittedName>
        <fullName evidence="9">EAL domain-containing protein</fullName>
    </submittedName>
</protein>
<dbReference type="SMART" id="SM00267">
    <property type="entry name" value="GGDEF"/>
    <property type="match status" value="1"/>
</dbReference>
<dbReference type="InterPro" id="IPR033479">
    <property type="entry name" value="dCache_1"/>
</dbReference>
<dbReference type="Pfam" id="PF00990">
    <property type="entry name" value="GGDEF"/>
    <property type="match status" value="1"/>
</dbReference>
<evidence type="ECO:0000259" key="8">
    <source>
        <dbReference type="PROSITE" id="PS50887"/>
    </source>
</evidence>
<dbReference type="SMART" id="SM00052">
    <property type="entry name" value="EAL"/>
    <property type="match status" value="1"/>
</dbReference>
<comment type="caution">
    <text evidence="9">The sequence shown here is derived from an EMBL/GenBank/DDBJ whole genome shotgun (WGS) entry which is preliminary data.</text>
</comment>
<evidence type="ECO:0000256" key="6">
    <source>
        <dbReference type="SAM" id="Phobius"/>
    </source>
</evidence>
<dbReference type="InterPro" id="IPR000160">
    <property type="entry name" value="GGDEF_dom"/>
</dbReference>
<feature type="transmembrane region" description="Helical" evidence="6">
    <location>
        <begin position="352"/>
        <end position="371"/>
    </location>
</feature>
<keyword evidence="3 6" id="KW-0812">Transmembrane</keyword>
<evidence type="ECO:0000256" key="2">
    <source>
        <dbReference type="ARBA" id="ARBA00022475"/>
    </source>
</evidence>
<dbReference type="InterPro" id="IPR035919">
    <property type="entry name" value="EAL_sf"/>
</dbReference>
<evidence type="ECO:0000256" key="5">
    <source>
        <dbReference type="ARBA" id="ARBA00023136"/>
    </source>
</evidence>
<dbReference type="InterPro" id="IPR043128">
    <property type="entry name" value="Rev_trsase/Diguanyl_cyclase"/>
</dbReference>
<name>A0A8I2B1N3_PLESH</name>